<comment type="caution">
    <text evidence="9">The sequence shown here is derived from an EMBL/GenBank/DDBJ whole genome shotgun (WGS) entry which is preliminary data.</text>
</comment>
<keyword evidence="2 7" id="KW-0812">Transmembrane</keyword>
<comment type="similarity">
    <text evidence="5">Belongs to the SAT4 family.</text>
</comment>
<keyword evidence="3 7" id="KW-1133">Transmembrane helix</keyword>
<dbReference type="InterPro" id="IPR052337">
    <property type="entry name" value="SAT4-like"/>
</dbReference>
<feature type="domain" description="Rhodopsin" evidence="8">
    <location>
        <begin position="46"/>
        <end position="278"/>
    </location>
</feature>
<evidence type="ECO:0000256" key="4">
    <source>
        <dbReference type="ARBA" id="ARBA00023136"/>
    </source>
</evidence>
<gene>
    <name evidence="9" type="ORF">JX265_002437</name>
</gene>
<dbReference type="PANTHER" id="PTHR33048">
    <property type="entry name" value="PTH11-LIKE INTEGRAL MEMBRANE PROTEIN (AFU_ORTHOLOGUE AFUA_5G11245)"/>
    <property type="match status" value="1"/>
</dbReference>
<accession>A0A9P9WUE5</accession>
<evidence type="ECO:0000256" key="1">
    <source>
        <dbReference type="ARBA" id="ARBA00004141"/>
    </source>
</evidence>
<evidence type="ECO:0000313" key="9">
    <source>
        <dbReference type="EMBL" id="KAI1879483.1"/>
    </source>
</evidence>
<feature type="transmembrane region" description="Helical" evidence="7">
    <location>
        <begin position="62"/>
        <end position="89"/>
    </location>
</feature>
<dbReference type="Proteomes" id="UP000829685">
    <property type="component" value="Unassembled WGS sequence"/>
</dbReference>
<feature type="transmembrane region" description="Helical" evidence="7">
    <location>
        <begin position="144"/>
        <end position="165"/>
    </location>
</feature>
<evidence type="ECO:0000259" key="8">
    <source>
        <dbReference type="Pfam" id="PF20684"/>
    </source>
</evidence>
<keyword evidence="4 7" id="KW-0472">Membrane</keyword>
<dbReference type="Pfam" id="PF20684">
    <property type="entry name" value="Fung_rhodopsin"/>
    <property type="match status" value="1"/>
</dbReference>
<evidence type="ECO:0000256" key="5">
    <source>
        <dbReference type="ARBA" id="ARBA00038359"/>
    </source>
</evidence>
<name>A0A9P9WUE5_9PEZI</name>
<organism evidence="9 10">
    <name type="scientific">Neoarthrinium moseri</name>
    <dbReference type="NCBI Taxonomy" id="1658444"/>
    <lineage>
        <taxon>Eukaryota</taxon>
        <taxon>Fungi</taxon>
        <taxon>Dikarya</taxon>
        <taxon>Ascomycota</taxon>
        <taxon>Pezizomycotina</taxon>
        <taxon>Sordariomycetes</taxon>
        <taxon>Xylariomycetidae</taxon>
        <taxon>Amphisphaeriales</taxon>
        <taxon>Apiosporaceae</taxon>
        <taxon>Neoarthrinium</taxon>
    </lineage>
</organism>
<evidence type="ECO:0000256" key="7">
    <source>
        <dbReference type="SAM" id="Phobius"/>
    </source>
</evidence>
<comment type="subcellular location">
    <subcellularLocation>
        <location evidence="1">Membrane</location>
        <topology evidence="1">Multi-pass membrane protein</topology>
    </subcellularLocation>
</comment>
<protein>
    <recommendedName>
        <fullName evidence="8">Rhodopsin domain-containing protein</fullName>
    </recommendedName>
</protein>
<keyword evidence="10" id="KW-1185">Reference proteome</keyword>
<dbReference type="EMBL" id="JAFIMR010000004">
    <property type="protein sequence ID" value="KAI1879483.1"/>
    <property type="molecule type" value="Genomic_DNA"/>
</dbReference>
<feature type="region of interest" description="Disordered" evidence="6">
    <location>
        <begin position="325"/>
        <end position="350"/>
    </location>
</feature>
<dbReference type="InterPro" id="IPR049326">
    <property type="entry name" value="Rhodopsin_dom_fungi"/>
</dbReference>
<proteinExistence type="inferred from homology"/>
<dbReference type="GO" id="GO:0016020">
    <property type="term" value="C:membrane"/>
    <property type="evidence" value="ECO:0007669"/>
    <property type="project" value="UniProtKB-SubCell"/>
</dbReference>
<evidence type="ECO:0000256" key="6">
    <source>
        <dbReference type="SAM" id="MobiDB-lite"/>
    </source>
</evidence>
<feature type="transmembrane region" description="Helical" evidence="7">
    <location>
        <begin position="225"/>
        <end position="245"/>
    </location>
</feature>
<sequence length="350" mass="38461">MSTAGQVNGALFPDQIDPERAVESRLLWMMSIYAVLHLLAIVFVALRVYTRLFKIREFGIDDAFMVCAGALGFGGGLVVLIVMGTRGGLGRHIDTLSQDEITIFFKMNFLQLVTSTLVGIACVKISIGVSLLRLIPIGWHPRVILVTIGFVVAYTIMALLSAFLYCTPLAGFWDRRIPSTCFDRNLWVFFAYFNSCSNVLTDFIFATLPISVISTLQLRRKLRYYLIYIMGLGYIAGCCGIAKAACQTIFRSNPDQTYVELNIGIIAGCAPTLGPLLRGRLGLSNRDNEENIYTQRSGVPRSTHGLPASKFGYVKAASLYEQHERDSGASHFSSQKGPCVASTSLPGHDS</sequence>
<feature type="transmembrane region" description="Helical" evidence="7">
    <location>
        <begin position="185"/>
        <end position="213"/>
    </location>
</feature>
<reference evidence="9" key="1">
    <citation type="submission" date="2021-03" db="EMBL/GenBank/DDBJ databases">
        <title>Revisited historic fungal species revealed as producer of novel bioactive compounds through whole genome sequencing and comparative genomics.</title>
        <authorList>
            <person name="Vignolle G.A."/>
            <person name="Hochenegger N."/>
            <person name="Mach R.L."/>
            <person name="Mach-Aigner A.R."/>
            <person name="Javad Rahimi M."/>
            <person name="Salim K.A."/>
            <person name="Chan C.M."/>
            <person name="Lim L.B.L."/>
            <person name="Cai F."/>
            <person name="Druzhinina I.S."/>
            <person name="U'Ren J.M."/>
            <person name="Derntl C."/>
        </authorList>
    </citation>
    <scope>NUCLEOTIDE SEQUENCE</scope>
    <source>
        <strain evidence="9">TUCIM 5799</strain>
    </source>
</reference>
<evidence type="ECO:0000313" key="10">
    <source>
        <dbReference type="Proteomes" id="UP000829685"/>
    </source>
</evidence>
<dbReference type="PANTHER" id="PTHR33048:SF167">
    <property type="entry name" value="INTEGRAL MEMBRANE PROTEIN"/>
    <property type="match status" value="1"/>
</dbReference>
<evidence type="ECO:0000256" key="2">
    <source>
        <dbReference type="ARBA" id="ARBA00022692"/>
    </source>
</evidence>
<dbReference type="AlphaFoldDB" id="A0A9P9WUE5"/>
<feature type="compositionally biased region" description="Polar residues" evidence="6">
    <location>
        <begin position="330"/>
        <end position="350"/>
    </location>
</feature>
<feature type="transmembrane region" description="Helical" evidence="7">
    <location>
        <begin position="26"/>
        <end position="50"/>
    </location>
</feature>
<feature type="transmembrane region" description="Helical" evidence="7">
    <location>
        <begin position="109"/>
        <end position="132"/>
    </location>
</feature>
<evidence type="ECO:0000256" key="3">
    <source>
        <dbReference type="ARBA" id="ARBA00022989"/>
    </source>
</evidence>